<keyword evidence="1" id="KW-0472">Membrane</keyword>
<accession>A0ABS5FMR5</accession>
<evidence type="ECO:0000313" key="3">
    <source>
        <dbReference type="Proteomes" id="UP001315278"/>
    </source>
</evidence>
<evidence type="ECO:0000313" key="2">
    <source>
        <dbReference type="EMBL" id="MBR0798097.1"/>
    </source>
</evidence>
<sequence>MWKRLWQTWTIDKPAVLGDRLWQILVVDLAAFLDRLTLRRMIALIPVAILILAYLHRIPLPPELMLLGDLFAYIDVFSMIFLIGLVARASAIAYALRQAAGYVLRVFQQVPIALRRLDMRHRRANGARRRTRFGRADTDDEVADVHGLAWA</sequence>
<reference evidence="3" key="1">
    <citation type="journal article" date="2021" name="ISME J.">
        <title>Evolutionary origin and ecological implication of a unique nif island in free-living Bradyrhizobium lineages.</title>
        <authorList>
            <person name="Tao J."/>
        </authorList>
    </citation>
    <scope>NUCLEOTIDE SEQUENCE [LARGE SCALE GENOMIC DNA]</scope>
    <source>
        <strain evidence="3">SZCCT0434</strain>
    </source>
</reference>
<keyword evidence="1" id="KW-0812">Transmembrane</keyword>
<dbReference type="Proteomes" id="UP001315278">
    <property type="component" value="Unassembled WGS sequence"/>
</dbReference>
<feature type="transmembrane region" description="Helical" evidence="1">
    <location>
        <begin position="41"/>
        <end position="58"/>
    </location>
</feature>
<organism evidence="2 3">
    <name type="scientific">Bradyrhizobium jicamae</name>
    <dbReference type="NCBI Taxonomy" id="280332"/>
    <lineage>
        <taxon>Bacteria</taxon>
        <taxon>Pseudomonadati</taxon>
        <taxon>Pseudomonadota</taxon>
        <taxon>Alphaproteobacteria</taxon>
        <taxon>Hyphomicrobiales</taxon>
        <taxon>Nitrobacteraceae</taxon>
        <taxon>Bradyrhizobium</taxon>
    </lineage>
</organism>
<proteinExistence type="predicted"/>
<feature type="transmembrane region" description="Helical" evidence="1">
    <location>
        <begin position="70"/>
        <end position="96"/>
    </location>
</feature>
<keyword evidence="3" id="KW-1185">Reference proteome</keyword>
<gene>
    <name evidence="2" type="ORF">JQ615_22145</name>
</gene>
<name>A0ABS5FMR5_9BRAD</name>
<comment type="caution">
    <text evidence="2">The sequence shown here is derived from an EMBL/GenBank/DDBJ whole genome shotgun (WGS) entry which is preliminary data.</text>
</comment>
<evidence type="ECO:0000256" key="1">
    <source>
        <dbReference type="SAM" id="Phobius"/>
    </source>
</evidence>
<dbReference type="EMBL" id="JAFCJH010000023">
    <property type="protein sequence ID" value="MBR0798097.1"/>
    <property type="molecule type" value="Genomic_DNA"/>
</dbReference>
<keyword evidence="1" id="KW-1133">Transmembrane helix</keyword>
<dbReference type="RefSeq" id="WP_212493589.1">
    <property type="nucleotide sequence ID" value="NZ_JAFCJH010000023.1"/>
</dbReference>
<protein>
    <submittedName>
        <fullName evidence="2">Uncharacterized protein</fullName>
    </submittedName>
</protein>